<keyword evidence="2" id="KW-1185">Reference proteome</keyword>
<dbReference type="PATRIC" id="fig|471514.4.peg.4526"/>
<dbReference type="ESTHER" id="9bacl-a0a0p9cgs8">
    <property type="family name" value="UCP033634"/>
</dbReference>
<evidence type="ECO:0008006" key="3">
    <source>
        <dbReference type="Google" id="ProtNLM"/>
    </source>
</evidence>
<evidence type="ECO:0000313" key="1">
    <source>
        <dbReference type="EMBL" id="KPV42231.1"/>
    </source>
</evidence>
<organism evidence="1 2">
    <name type="scientific">Alicyclobacillus ferrooxydans</name>
    <dbReference type="NCBI Taxonomy" id="471514"/>
    <lineage>
        <taxon>Bacteria</taxon>
        <taxon>Bacillati</taxon>
        <taxon>Bacillota</taxon>
        <taxon>Bacilli</taxon>
        <taxon>Bacillales</taxon>
        <taxon>Alicyclobacillaceae</taxon>
        <taxon>Alicyclobacillus</taxon>
    </lineage>
</organism>
<dbReference type="EMBL" id="LJCO01000079">
    <property type="protein sequence ID" value="KPV42231.1"/>
    <property type="molecule type" value="Genomic_DNA"/>
</dbReference>
<dbReference type="RefSeq" id="WP_054970584.1">
    <property type="nucleotide sequence ID" value="NZ_LJCO01000079.1"/>
</dbReference>
<dbReference type="InterPro" id="IPR029058">
    <property type="entry name" value="AB_hydrolase_fold"/>
</dbReference>
<comment type="caution">
    <text evidence="1">The sequence shown here is derived from an EMBL/GenBank/DDBJ whole genome shotgun (WGS) entry which is preliminary data.</text>
</comment>
<accession>A0A0P9CGS8</accession>
<proteinExistence type="predicted"/>
<name>A0A0P9CGS8_9BACL</name>
<protein>
    <recommendedName>
        <fullName evidence="3">Alpha/beta hydrolase</fullName>
    </recommendedName>
</protein>
<dbReference type="InterPro" id="IPR017018">
    <property type="entry name" value="UCP033634"/>
</dbReference>
<dbReference type="AlphaFoldDB" id="A0A0P9CGS8"/>
<dbReference type="PIRSF" id="PIRSF033634">
    <property type="entry name" value="UCP033634"/>
    <property type="match status" value="1"/>
</dbReference>
<sequence>MPILKVPTKWGTQHASYPYVTHSSDSSKLAVLFPGRNYPLDAPLLWYAKKAAYAAGCDVLGVEYGYQANRADLVMEDLDTLVSEVVDALATHVSRQYQSVTFIGKSIGTVVLAKVLSKVHFSVRNQVFLTPLRPVIPAIQSAERSLVIVGDRDPAFTASDVNEIRPSANAAIHVIPGADHSLEVEDVGQSLDILKRVALLCTDFCTSET</sequence>
<dbReference type="SUPFAM" id="SSF53474">
    <property type="entry name" value="alpha/beta-Hydrolases"/>
    <property type="match status" value="1"/>
</dbReference>
<dbReference type="Proteomes" id="UP000050482">
    <property type="component" value="Unassembled WGS sequence"/>
</dbReference>
<dbReference type="OrthoDB" id="1908495at2"/>
<gene>
    <name evidence="1" type="ORF">AN477_18075</name>
</gene>
<dbReference type="Gene3D" id="3.40.50.1820">
    <property type="entry name" value="alpha/beta hydrolase"/>
    <property type="match status" value="1"/>
</dbReference>
<dbReference type="STRING" id="471514.AN477_18075"/>
<evidence type="ECO:0000313" key="2">
    <source>
        <dbReference type="Proteomes" id="UP000050482"/>
    </source>
</evidence>
<reference evidence="1 2" key="1">
    <citation type="submission" date="2015-09" db="EMBL/GenBank/DDBJ databases">
        <title>Draft genome sequence of Alicyclobacillus ferrooxydans DSM 22381.</title>
        <authorList>
            <person name="Hemp J."/>
        </authorList>
    </citation>
    <scope>NUCLEOTIDE SEQUENCE [LARGE SCALE GENOMIC DNA]</scope>
    <source>
        <strain evidence="1 2">TC-34</strain>
    </source>
</reference>